<evidence type="ECO:0000256" key="1">
    <source>
        <dbReference type="ARBA" id="ARBA00022603"/>
    </source>
</evidence>
<evidence type="ECO:0000256" key="3">
    <source>
        <dbReference type="ARBA" id="ARBA00022691"/>
    </source>
</evidence>
<reference evidence="7 8" key="1">
    <citation type="submission" date="2017-02" db="EMBL/GenBank/DDBJ databases">
        <title>Bacillus pseudomycoides isolate FSL K6-0042.</title>
        <authorList>
            <person name="Kovac J."/>
        </authorList>
    </citation>
    <scope>NUCLEOTIDE SEQUENCE [LARGE SCALE GENOMIC DNA]</scope>
    <source>
        <strain evidence="7 8">FSL K6-0042</strain>
    </source>
</reference>
<keyword evidence="4 5" id="KW-0093">Biotin biosynthesis</keyword>
<dbReference type="InterPro" id="IPR041698">
    <property type="entry name" value="Methyltransf_25"/>
</dbReference>
<name>A0A1Y3MJP9_9BACI</name>
<dbReference type="GO" id="GO:0102130">
    <property type="term" value="F:malonyl-CoA methyltransferase activity"/>
    <property type="evidence" value="ECO:0007669"/>
    <property type="project" value="UniProtKB-EC"/>
</dbReference>
<protein>
    <recommendedName>
        <fullName evidence="5">Malonyl-[acyl-carrier protein] O-methyltransferase</fullName>
        <shortName evidence="5">Malonyl-ACP O-methyltransferase</shortName>
        <ecNumber evidence="5">2.1.1.197</ecNumber>
    </recommendedName>
    <alternativeName>
        <fullName evidence="5">Biotin synthesis protein BioC</fullName>
    </alternativeName>
</protein>
<dbReference type="GO" id="GO:0010340">
    <property type="term" value="F:carboxyl-O-methyltransferase activity"/>
    <property type="evidence" value="ECO:0007669"/>
    <property type="project" value="UniProtKB-UniRule"/>
</dbReference>
<feature type="domain" description="Methyltransferase" evidence="6">
    <location>
        <begin position="48"/>
        <end position="133"/>
    </location>
</feature>
<accession>A0A1Y3MJP9</accession>
<dbReference type="RefSeq" id="WP_016116203.1">
    <property type="nucleotide sequence ID" value="NZ_CP189809.1"/>
</dbReference>
<evidence type="ECO:0000256" key="4">
    <source>
        <dbReference type="ARBA" id="ARBA00022756"/>
    </source>
</evidence>
<evidence type="ECO:0000256" key="5">
    <source>
        <dbReference type="HAMAP-Rule" id="MF_00835"/>
    </source>
</evidence>
<dbReference type="AlphaFoldDB" id="A0A1Y3MJP9"/>
<dbReference type="InterPro" id="IPR011814">
    <property type="entry name" value="BioC"/>
</dbReference>
<keyword evidence="3 5" id="KW-0949">S-adenosyl-L-methionine</keyword>
<sequence>MINKTLLQKRFNGAAVSYDQYASVQKKMAQQLLSIMKRHYHKMSSIRILELGCGTGYLTEQLAVSFPNAAITAIDFAESMIAVAKTRNHVESVTFRCEDIEYLTLSESFDVIISSATFQWLNDLQTTVKRLYHHHLFEDGLLLFSTFGEQTFQELHTAFQSAKEERNMQNDASVGQYFLTREQLQDVCESVTGDVHVSETCYIEKFAAVREFLQSIRKVGATNSNAESYCQSPSIFRTMLRIYEKDFTEEGEIVATYHALFAYIEKEGKRRNETSTNKSRLEANCI</sequence>
<dbReference type="EC" id="2.1.1.197" evidence="5"/>
<dbReference type="Pfam" id="PF13649">
    <property type="entry name" value="Methyltransf_25"/>
    <property type="match status" value="1"/>
</dbReference>
<comment type="pathway">
    <text evidence="5">Cofactor biosynthesis; biotin biosynthesis.</text>
</comment>
<evidence type="ECO:0000256" key="2">
    <source>
        <dbReference type="ARBA" id="ARBA00022679"/>
    </source>
</evidence>
<dbReference type="Proteomes" id="UP000195321">
    <property type="component" value="Unassembled WGS sequence"/>
</dbReference>
<comment type="catalytic activity">
    <reaction evidence="5">
        <text>malonyl-[ACP] + S-adenosyl-L-methionine = malonyl-[ACP] methyl ester + S-adenosyl-L-homocysteine</text>
        <dbReference type="Rhea" id="RHEA:17105"/>
        <dbReference type="Rhea" id="RHEA-COMP:9623"/>
        <dbReference type="Rhea" id="RHEA-COMP:9954"/>
        <dbReference type="ChEBI" id="CHEBI:57856"/>
        <dbReference type="ChEBI" id="CHEBI:59789"/>
        <dbReference type="ChEBI" id="CHEBI:78449"/>
        <dbReference type="ChEBI" id="CHEBI:78845"/>
        <dbReference type="EC" id="2.1.1.197"/>
    </reaction>
</comment>
<evidence type="ECO:0000313" key="8">
    <source>
        <dbReference type="Proteomes" id="UP000195321"/>
    </source>
</evidence>
<dbReference type="InterPro" id="IPR029063">
    <property type="entry name" value="SAM-dependent_MTases_sf"/>
</dbReference>
<dbReference type="GO" id="GO:0032259">
    <property type="term" value="P:methylation"/>
    <property type="evidence" value="ECO:0007669"/>
    <property type="project" value="UniProtKB-KW"/>
</dbReference>
<keyword evidence="1 5" id="KW-0489">Methyltransferase</keyword>
<dbReference type="UniPathway" id="UPA00078"/>
<keyword evidence="2 5" id="KW-0808">Transferase</keyword>
<dbReference type="NCBIfam" id="TIGR02072">
    <property type="entry name" value="BioC"/>
    <property type="match status" value="1"/>
</dbReference>
<dbReference type="PANTHER" id="PTHR43861">
    <property type="entry name" value="TRANS-ACONITATE 2-METHYLTRANSFERASE-RELATED"/>
    <property type="match status" value="1"/>
</dbReference>
<dbReference type="EMBL" id="MWPX01000001">
    <property type="protein sequence ID" value="OUM50657.1"/>
    <property type="molecule type" value="Genomic_DNA"/>
</dbReference>
<dbReference type="GO" id="GO:0009102">
    <property type="term" value="P:biotin biosynthetic process"/>
    <property type="evidence" value="ECO:0007669"/>
    <property type="project" value="UniProtKB-UniRule"/>
</dbReference>
<proteinExistence type="inferred from homology"/>
<dbReference type="CDD" id="cd02440">
    <property type="entry name" value="AdoMet_MTases"/>
    <property type="match status" value="1"/>
</dbReference>
<gene>
    <name evidence="5" type="primary">bioC</name>
    <name evidence="7" type="ORF">BW425_01710</name>
</gene>
<dbReference type="HAMAP" id="MF_00835">
    <property type="entry name" value="BioC"/>
    <property type="match status" value="1"/>
</dbReference>
<dbReference type="Gene3D" id="3.40.50.150">
    <property type="entry name" value="Vaccinia Virus protein VP39"/>
    <property type="match status" value="1"/>
</dbReference>
<organism evidence="7 8">
    <name type="scientific">Bacillus pseudomycoides</name>
    <dbReference type="NCBI Taxonomy" id="64104"/>
    <lineage>
        <taxon>Bacteria</taxon>
        <taxon>Bacillati</taxon>
        <taxon>Bacillota</taxon>
        <taxon>Bacilli</taxon>
        <taxon>Bacillales</taxon>
        <taxon>Bacillaceae</taxon>
        <taxon>Bacillus</taxon>
        <taxon>Bacillus cereus group</taxon>
    </lineage>
</organism>
<comment type="caution">
    <text evidence="7">The sequence shown here is derived from an EMBL/GenBank/DDBJ whole genome shotgun (WGS) entry which is preliminary data.</text>
</comment>
<comment type="similarity">
    <text evidence="5">Belongs to the methyltransferase superfamily.</text>
</comment>
<evidence type="ECO:0000313" key="7">
    <source>
        <dbReference type="EMBL" id="OUM50657.1"/>
    </source>
</evidence>
<comment type="function">
    <text evidence="5">Converts the free carboxyl group of a malonyl-thioester to its methyl ester by transfer of a methyl group from S-adenosyl-L-methionine (SAM). It allows to synthesize pimeloyl-ACP via the fatty acid synthetic pathway.</text>
</comment>
<dbReference type="SUPFAM" id="SSF53335">
    <property type="entry name" value="S-adenosyl-L-methionine-dependent methyltransferases"/>
    <property type="match status" value="1"/>
</dbReference>
<evidence type="ECO:0000259" key="6">
    <source>
        <dbReference type="Pfam" id="PF13649"/>
    </source>
</evidence>